<reference evidence="1 2" key="1">
    <citation type="journal article" date="2019" name="Int. J. Syst. Evol. Microbiol.">
        <title>The Global Catalogue of Microorganisms (GCM) 10K type strain sequencing project: providing services to taxonomists for standard genome sequencing and annotation.</title>
        <authorList>
            <consortium name="The Broad Institute Genomics Platform"/>
            <consortium name="The Broad Institute Genome Sequencing Center for Infectious Disease"/>
            <person name="Wu L."/>
            <person name="Ma J."/>
        </authorList>
    </citation>
    <scope>NUCLEOTIDE SEQUENCE [LARGE SCALE GENOMIC DNA]</scope>
    <source>
        <strain evidence="1 2">JCM 16082</strain>
    </source>
</reference>
<name>A0ABN1MJB0_9FLAO</name>
<evidence type="ECO:0000313" key="2">
    <source>
        <dbReference type="Proteomes" id="UP001500507"/>
    </source>
</evidence>
<accession>A0ABN1MJB0</accession>
<evidence type="ECO:0000313" key="1">
    <source>
        <dbReference type="EMBL" id="GAA0873261.1"/>
    </source>
</evidence>
<comment type="caution">
    <text evidence="1">The sequence shown here is derived from an EMBL/GenBank/DDBJ whole genome shotgun (WGS) entry which is preliminary data.</text>
</comment>
<gene>
    <name evidence="1" type="ORF">GCM10009117_24080</name>
</gene>
<organism evidence="1 2">
    <name type="scientific">Gangjinia marincola</name>
    <dbReference type="NCBI Taxonomy" id="578463"/>
    <lineage>
        <taxon>Bacteria</taxon>
        <taxon>Pseudomonadati</taxon>
        <taxon>Bacteroidota</taxon>
        <taxon>Flavobacteriia</taxon>
        <taxon>Flavobacteriales</taxon>
        <taxon>Flavobacteriaceae</taxon>
        <taxon>Gangjinia</taxon>
    </lineage>
</organism>
<sequence length="195" mass="22383">MTRVRLEIDEVMIHRPKKRWKLYFVIAASHPDDKNKMIVTALPSEPFKLSKRHDNSFMFDTDEVGSEGLFVLSQEIPRNRELNVHIHLRHTRRSSRNLGEVLKDIQNGMGKQAFDIVTDIVGTASVPWLVIAKKAVPLIGQILSELPDRDFGFLSAFERFGPEFEDQTEIDRIKDFTGDASLVYSWSVDEEPMIA</sequence>
<keyword evidence="2" id="KW-1185">Reference proteome</keyword>
<proteinExistence type="predicted"/>
<protein>
    <submittedName>
        <fullName evidence="1">Uncharacterized protein</fullName>
    </submittedName>
</protein>
<dbReference type="EMBL" id="BAAAFG010000016">
    <property type="protein sequence ID" value="GAA0873261.1"/>
    <property type="molecule type" value="Genomic_DNA"/>
</dbReference>
<dbReference type="Proteomes" id="UP001500507">
    <property type="component" value="Unassembled WGS sequence"/>
</dbReference>
<dbReference type="RefSeq" id="WP_343768030.1">
    <property type="nucleotide sequence ID" value="NZ_BAAAFG010000016.1"/>
</dbReference>